<feature type="domain" description="TfoX N-terminal" evidence="1">
    <location>
        <begin position="36"/>
        <end position="119"/>
    </location>
</feature>
<evidence type="ECO:0000313" key="2">
    <source>
        <dbReference type="EMBL" id="TQM63059.1"/>
    </source>
</evidence>
<dbReference type="EMBL" id="VFPN01000002">
    <property type="protein sequence ID" value="TQM63059.1"/>
    <property type="molecule type" value="Genomic_DNA"/>
</dbReference>
<organism evidence="2 3">
    <name type="scientific">Klugiella xanthotipulae</name>
    <dbReference type="NCBI Taxonomy" id="244735"/>
    <lineage>
        <taxon>Bacteria</taxon>
        <taxon>Bacillati</taxon>
        <taxon>Actinomycetota</taxon>
        <taxon>Actinomycetes</taxon>
        <taxon>Micrococcales</taxon>
        <taxon>Microbacteriaceae</taxon>
        <taxon>Klugiella</taxon>
    </lineage>
</organism>
<sequence length="125" mass="13891">MPDSTSPESAADQVDSRARGEHLLHRLAGEFSEETGVIEGRMFNGTGLSLNGKIFAFVSRSGDLVIKTSVADVRVLIETAQAQPMTMGRRTMREWASVYPTPEGDLEPWRSLLRHAWSFARANDR</sequence>
<keyword evidence="3" id="KW-1185">Reference proteome</keyword>
<dbReference type="RefSeq" id="WP_141916963.1">
    <property type="nucleotide sequence ID" value="NZ_BAAAYS010000016.1"/>
</dbReference>
<evidence type="ECO:0000313" key="3">
    <source>
        <dbReference type="Proteomes" id="UP000318331"/>
    </source>
</evidence>
<evidence type="ECO:0000259" key="1">
    <source>
        <dbReference type="Pfam" id="PF04993"/>
    </source>
</evidence>
<proteinExistence type="predicted"/>
<protein>
    <submittedName>
        <fullName evidence="2">TfoX-like protein</fullName>
    </submittedName>
</protein>
<dbReference type="Proteomes" id="UP000318331">
    <property type="component" value="Unassembled WGS sequence"/>
</dbReference>
<dbReference type="AlphaFoldDB" id="A0A543HXM6"/>
<dbReference type="InterPro" id="IPR007076">
    <property type="entry name" value="TfoX_N"/>
</dbReference>
<reference evidence="2 3" key="1">
    <citation type="submission" date="2019-06" db="EMBL/GenBank/DDBJ databases">
        <title>Sequencing the genomes of 1000 actinobacteria strains.</title>
        <authorList>
            <person name="Klenk H.-P."/>
        </authorList>
    </citation>
    <scope>NUCLEOTIDE SEQUENCE [LARGE SCALE GENOMIC DNA]</scope>
    <source>
        <strain evidence="2 3">DSM 18031</strain>
    </source>
</reference>
<dbReference type="Pfam" id="PF04993">
    <property type="entry name" value="TfoX_N"/>
    <property type="match status" value="1"/>
</dbReference>
<dbReference type="Gene3D" id="3.30.1460.30">
    <property type="entry name" value="YgaC/TfoX-N like chaperone"/>
    <property type="match status" value="1"/>
</dbReference>
<gene>
    <name evidence="2" type="ORF">FB466_1308</name>
</gene>
<dbReference type="OrthoDB" id="8779526at2"/>
<comment type="caution">
    <text evidence="2">The sequence shown here is derived from an EMBL/GenBank/DDBJ whole genome shotgun (WGS) entry which is preliminary data.</text>
</comment>
<dbReference type="SUPFAM" id="SSF159894">
    <property type="entry name" value="YgaC/TfoX-N like"/>
    <property type="match status" value="1"/>
</dbReference>
<accession>A0A543HXM6</accession>
<name>A0A543HXM6_9MICO</name>